<reference evidence="3" key="1">
    <citation type="journal article" date="2019" name="Int. J. Syst. Evol. Microbiol.">
        <title>The Global Catalogue of Microorganisms (GCM) 10K type strain sequencing project: providing services to taxonomists for standard genome sequencing and annotation.</title>
        <authorList>
            <consortium name="The Broad Institute Genomics Platform"/>
            <consortium name="The Broad Institute Genome Sequencing Center for Infectious Disease"/>
            <person name="Wu L."/>
            <person name="Ma J."/>
        </authorList>
    </citation>
    <scope>NUCLEOTIDE SEQUENCE [LARGE SCALE GENOMIC DNA]</scope>
    <source>
        <strain evidence="3">JCM 18055</strain>
    </source>
</reference>
<dbReference type="CDD" id="cd00093">
    <property type="entry name" value="HTH_XRE"/>
    <property type="match status" value="1"/>
</dbReference>
<keyword evidence="3" id="KW-1185">Reference proteome</keyword>
<dbReference type="InterPro" id="IPR010982">
    <property type="entry name" value="Lambda_DNA-bd_dom_sf"/>
</dbReference>
<dbReference type="RefSeq" id="WP_345382422.1">
    <property type="nucleotide sequence ID" value="NZ_BAABIC010000015.1"/>
</dbReference>
<comment type="caution">
    <text evidence="2">The sequence shown here is derived from an EMBL/GenBank/DDBJ whole genome shotgun (WGS) entry which is preliminary data.</text>
</comment>
<dbReference type="EMBL" id="BAABIC010000015">
    <property type="protein sequence ID" value="GAA4699487.1"/>
    <property type="molecule type" value="Genomic_DNA"/>
</dbReference>
<name>A0ABP8X440_9PSEU</name>
<protein>
    <submittedName>
        <fullName evidence="2">Helix-turn-helix transcriptional regulator</fullName>
    </submittedName>
</protein>
<evidence type="ECO:0000259" key="1">
    <source>
        <dbReference type="PROSITE" id="PS50943"/>
    </source>
</evidence>
<sequence>MVRVPLTPEDRERGERLGALLRAARGDRSIGDVAAAADISPETLRKIETGRIPTPAFFTVAALAAELGLGLDALAACRRSSADASPAA</sequence>
<dbReference type="PROSITE" id="PS50943">
    <property type="entry name" value="HTH_CROC1"/>
    <property type="match status" value="1"/>
</dbReference>
<dbReference type="SUPFAM" id="SSF47413">
    <property type="entry name" value="lambda repressor-like DNA-binding domains"/>
    <property type="match status" value="1"/>
</dbReference>
<organism evidence="2 3">
    <name type="scientific">Pseudonocardia yuanmonensis</name>
    <dbReference type="NCBI Taxonomy" id="1095914"/>
    <lineage>
        <taxon>Bacteria</taxon>
        <taxon>Bacillati</taxon>
        <taxon>Actinomycetota</taxon>
        <taxon>Actinomycetes</taxon>
        <taxon>Pseudonocardiales</taxon>
        <taxon>Pseudonocardiaceae</taxon>
        <taxon>Pseudonocardia</taxon>
    </lineage>
</organism>
<proteinExistence type="predicted"/>
<evidence type="ECO:0000313" key="3">
    <source>
        <dbReference type="Proteomes" id="UP001500325"/>
    </source>
</evidence>
<dbReference type="Gene3D" id="1.10.260.40">
    <property type="entry name" value="lambda repressor-like DNA-binding domains"/>
    <property type="match status" value="1"/>
</dbReference>
<evidence type="ECO:0000313" key="2">
    <source>
        <dbReference type="EMBL" id="GAA4699487.1"/>
    </source>
</evidence>
<dbReference type="Proteomes" id="UP001500325">
    <property type="component" value="Unassembled WGS sequence"/>
</dbReference>
<gene>
    <name evidence="2" type="ORF">GCM10023215_42520</name>
</gene>
<accession>A0ABP8X440</accession>
<dbReference type="SMART" id="SM00530">
    <property type="entry name" value="HTH_XRE"/>
    <property type="match status" value="1"/>
</dbReference>
<dbReference type="InterPro" id="IPR001387">
    <property type="entry name" value="Cro/C1-type_HTH"/>
</dbReference>
<feature type="domain" description="HTH cro/C1-type" evidence="1">
    <location>
        <begin position="21"/>
        <end position="74"/>
    </location>
</feature>
<dbReference type="Pfam" id="PF13560">
    <property type="entry name" value="HTH_31"/>
    <property type="match status" value="1"/>
</dbReference>